<feature type="compositionally biased region" description="Basic and acidic residues" evidence="1">
    <location>
        <begin position="93"/>
        <end position="123"/>
    </location>
</feature>
<name>A0ABS7F6Z1_9PROT</name>
<dbReference type="GO" id="GO:0004519">
    <property type="term" value="F:endonuclease activity"/>
    <property type="evidence" value="ECO:0007669"/>
    <property type="project" value="UniProtKB-KW"/>
</dbReference>
<keyword evidence="3" id="KW-0255">Endonuclease</keyword>
<dbReference type="RefSeq" id="WP_220119144.1">
    <property type="nucleotide sequence ID" value="NZ_JAHZUY010000094.1"/>
</dbReference>
<comment type="caution">
    <text evidence="3">The sequence shown here is derived from an EMBL/GenBank/DDBJ whole genome shotgun (WGS) entry which is preliminary data.</text>
</comment>
<proteinExistence type="predicted"/>
<dbReference type="Pfam" id="PF13391">
    <property type="entry name" value="HNH_2"/>
    <property type="match status" value="1"/>
</dbReference>
<keyword evidence="4" id="KW-1185">Reference proteome</keyword>
<evidence type="ECO:0000259" key="2">
    <source>
        <dbReference type="Pfam" id="PF13391"/>
    </source>
</evidence>
<accession>A0ABS7F6Z1</accession>
<dbReference type="Proteomes" id="UP001519924">
    <property type="component" value="Unassembled WGS sequence"/>
</dbReference>
<dbReference type="EMBL" id="JAHZUY010000094">
    <property type="protein sequence ID" value="MBW8271380.1"/>
    <property type="molecule type" value="Genomic_DNA"/>
</dbReference>
<feature type="domain" description="HNH nuclease" evidence="2">
    <location>
        <begin position="25"/>
        <end position="70"/>
    </location>
</feature>
<keyword evidence="3" id="KW-0540">Nuclease</keyword>
<sequence>MVTRLRRDWQQEFRTRLLELYGGCCAVTRCPVAEVLEACHIDRYAERPSHAHDNGPVLRADLHRLFDAGLALLEERKGRLVFRVHPDLEDRTYRNLDGRPVHEPSEDRPDRARVRRHAAEARRRGAWPQRL</sequence>
<gene>
    <name evidence="3" type="ORF">K1J50_18035</name>
</gene>
<evidence type="ECO:0000256" key="1">
    <source>
        <dbReference type="SAM" id="MobiDB-lite"/>
    </source>
</evidence>
<evidence type="ECO:0000313" key="3">
    <source>
        <dbReference type="EMBL" id="MBW8271380.1"/>
    </source>
</evidence>
<keyword evidence="3" id="KW-0378">Hydrolase</keyword>
<feature type="region of interest" description="Disordered" evidence="1">
    <location>
        <begin position="93"/>
        <end position="131"/>
    </location>
</feature>
<organism evidence="3 4">
    <name type="scientific">Caldovatus aquaticus</name>
    <dbReference type="NCBI Taxonomy" id="2865671"/>
    <lineage>
        <taxon>Bacteria</taxon>
        <taxon>Pseudomonadati</taxon>
        <taxon>Pseudomonadota</taxon>
        <taxon>Alphaproteobacteria</taxon>
        <taxon>Acetobacterales</taxon>
        <taxon>Roseomonadaceae</taxon>
        <taxon>Caldovatus</taxon>
    </lineage>
</organism>
<evidence type="ECO:0000313" key="4">
    <source>
        <dbReference type="Proteomes" id="UP001519924"/>
    </source>
</evidence>
<reference evidence="3 4" key="1">
    <citation type="submission" date="2021-08" db="EMBL/GenBank/DDBJ databases">
        <title>Caldovatus sediminis gen. nov., sp. nov., a moderately thermophilic bacterium isolated from a hot spring.</title>
        <authorList>
            <person name="Hu C.-J."/>
            <person name="Li W.-J."/>
            <person name="Xian W.-D."/>
        </authorList>
    </citation>
    <scope>NUCLEOTIDE SEQUENCE [LARGE SCALE GENOMIC DNA]</scope>
    <source>
        <strain evidence="3 4">SYSU G05006</strain>
    </source>
</reference>
<dbReference type="InterPro" id="IPR003615">
    <property type="entry name" value="HNH_nuc"/>
</dbReference>
<protein>
    <submittedName>
        <fullName evidence="3">HNH endonuclease</fullName>
    </submittedName>
</protein>